<gene>
    <name evidence="1" type="ORF">Hs20B_02180</name>
</gene>
<name>A0A6A0B3C3_9LACT</name>
<reference evidence="1 2" key="1">
    <citation type="submission" date="2020-02" db="EMBL/GenBank/DDBJ databases">
        <title>Draft genome sequence of Lactococcus sp. Hs20B0-1.</title>
        <authorList>
            <person name="Noda S."/>
            <person name="Yuki M."/>
            <person name="Ohkuma M."/>
        </authorList>
    </citation>
    <scope>NUCLEOTIDE SEQUENCE [LARGE SCALE GENOMIC DNA]</scope>
    <source>
        <strain evidence="1 2">Hs20B0-1</strain>
    </source>
</reference>
<protein>
    <submittedName>
        <fullName evidence="1">Uncharacterized protein</fullName>
    </submittedName>
</protein>
<sequence>MLTSYNKHDIIDLSSKERKLEMDFIQKVAELIIQILTIATMIKVLKKDDKNND</sequence>
<evidence type="ECO:0000313" key="1">
    <source>
        <dbReference type="EMBL" id="GFH39820.1"/>
    </source>
</evidence>
<dbReference type="AlphaFoldDB" id="A0A6A0B3C3"/>
<dbReference type="EMBL" id="BLLH01000001">
    <property type="protein sequence ID" value="GFH39820.1"/>
    <property type="molecule type" value="Genomic_DNA"/>
</dbReference>
<accession>A0A6A0B3C3</accession>
<keyword evidence="2" id="KW-1185">Reference proteome</keyword>
<evidence type="ECO:0000313" key="2">
    <source>
        <dbReference type="Proteomes" id="UP000475928"/>
    </source>
</evidence>
<dbReference type="Proteomes" id="UP000475928">
    <property type="component" value="Unassembled WGS sequence"/>
</dbReference>
<organism evidence="1 2">
    <name type="scientific">Pseudolactococcus insecticola</name>
    <dbReference type="NCBI Taxonomy" id="2709158"/>
    <lineage>
        <taxon>Bacteria</taxon>
        <taxon>Bacillati</taxon>
        <taxon>Bacillota</taxon>
        <taxon>Bacilli</taxon>
        <taxon>Lactobacillales</taxon>
        <taxon>Streptococcaceae</taxon>
        <taxon>Pseudolactococcus</taxon>
    </lineage>
</organism>
<comment type="caution">
    <text evidence="1">The sequence shown here is derived from an EMBL/GenBank/DDBJ whole genome shotgun (WGS) entry which is preliminary data.</text>
</comment>
<proteinExistence type="predicted"/>